<sequence length="266" mass="30083">MLGRALKSDWIRMLANVKFWLAIPGVALLNWLTIADEWNLARQESSLVYFLVSKEGLGVFFILITLMAALPFGGCFLEDKRSRFFRYCLERGSLPSYCISKVVTAYVGAFLCVFLGDCLIFGILGTGVPFLTESQVEFQVFSQSRYYGTMTQGAPILYCIMEFSSEASGYAFSSMIAFLVSIYSSNSFVVLSSPILFYYGSMMLYQLLKLPAFFDWQNIRQNSFLFAGASSDFQVWGMTLLYFLAGAAVFGILFYLLLKRRMENIV</sequence>
<name>A0A9D0ZT98_9FIRM</name>
<organism evidence="2 3">
    <name type="scientific">Candidatus Limivivens merdigallinarum</name>
    <dbReference type="NCBI Taxonomy" id="2840859"/>
    <lineage>
        <taxon>Bacteria</taxon>
        <taxon>Bacillati</taxon>
        <taxon>Bacillota</taxon>
        <taxon>Clostridia</taxon>
        <taxon>Lachnospirales</taxon>
        <taxon>Lachnospiraceae</taxon>
        <taxon>Lachnospiraceae incertae sedis</taxon>
        <taxon>Candidatus Limivivens</taxon>
    </lineage>
</organism>
<dbReference type="Proteomes" id="UP000886886">
    <property type="component" value="Unassembled WGS sequence"/>
</dbReference>
<feature type="transmembrane region" description="Helical" evidence="1">
    <location>
        <begin position="98"/>
        <end position="124"/>
    </location>
</feature>
<reference evidence="2" key="1">
    <citation type="submission" date="2020-10" db="EMBL/GenBank/DDBJ databases">
        <authorList>
            <person name="Gilroy R."/>
        </authorList>
    </citation>
    <scope>NUCLEOTIDE SEQUENCE</scope>
    <source>
        <strain evidence="2">ChiSjej3B21-11622</strain>
    </source>
</reference>
<reference evidence="2" key="2">
    <citation type="journal article" date="2021" name="PeerJ">
        <title>Extensive microbial diversity within the chicken gut microbiome revealed by metagenomics and culture.</title>
        <authorList>
            <person name="Gilroy R."/>
            <person name="Ravi A."/>
            <person name="Getino M."/>
            <person name="Pursley I."/>
            <person name="Horton D.L."/>
            <person name="Alikhan N.F."/>
            <person name="Baker D."/>
            <person name="Gharbi K."/>
            <person name="Hall N."/>
            <person name="Watson M."/>
            <person name="Adriaenssens E.M."/>
            <person name="Foster-Nyarko E."/>
            <person name="Jarju S."/>
            <person name="Secka A."/>
            <person name="Antonio M."/>
            <person name="Oren A."/>
            <person name="Chaudhuri R.R."/>
            <person name="La Ragione R."/>
            <person name="Hildebrand F."/>
            <person name="Pallen M.J."/>
        </authorList>
    </citation>
    <scope>NUCLEOTIDE SEQUENCE</scope>
    <source>
        <strain evidence="2">ChiSjej3B21-11622</strain>
    </source>
</reference>
<dbReference type="AlphaFoldDB" id="A0A9D0ZT98"/>
<protein>
    <recommendedName>
        <fullName evidence="4">ABC-2 family transporter protein</fullName>
    </recommendedName>
</protein>
<proteinExistence type="predicted"/>
<evidence type="ECO:0000313" key="3">
    <source>
        <dbReference type="Proteomes" id="UP000886886"/>
    </source>
</evidence>
<keyword evidence="1" id="KW-0472">Membrane</keyword>
<evidence type="ECO:0008006" key="4">
    <source>
        <dbReference type="Google" id="ProtNLM"/>
    </source>
</evidence>
<dbReference type="EMBL" id="DVFT01000034">
    <property type="protein sequence ID" value="HIQ95441.1"/>
    <property type="molecule type" value="Genomic_DNA"/>
</dbReference>
<evidence type="ECO:0000256" key="1">
    <source>
        <dbReference type="SAM" id="Phobius"/>
    </source>
</evidence>
<keyword evidence="1" id="KW-1133">Transmembrane helix</keyword>
<accession>A0A9D0ZT98</accession>
<feature type="transmembrane region" description="Helical" evidence="1">
    <location>
        <begin position="234"/>
        <end position="258"/>
    </location>
</feature>
<evidence type="ECO:0000313" key="2">
    <source>
        <dbReference type="EMBL" id="HIQ95441.1"/>
    </source>
</evidence>
<gene>
    <name evidence="2" type="ORF">IAB26_02665</name>
</gene>
<feature type="transmembrane region" description="Helical" evidence="1">
    <location>
        <begin position="59"/>
        <end position="77"/>
    </location>
</feature>
<comment type="caution">
    <text evidence="2">The sequence shown here is derived from an EMBL/GenBank/DDBJ whole genome shotgun (WGS) entry which is preliminary data.</text>
</comment>
<keyword evidence="1" id="KW-0812">Transmembrane</keyword>